<evidence type="ECO:0000256" key="1">
    <source>
        <dbReference type="ARBA" id="ARBA00001917"/>
    </source>
</evidence>
<dbReference type="InterPro" id="IPR001155">
    <property type="entry name" value="OxRdtase_FMN_N"/>
</dbReference>
<keyword evidence="5" id="KW-0521">NADP</keyword>
<proteinExistence type="inferred from homology"/>
<dbReference type="Gene3D" id="3.20.20.70">
    <property type="entry name" value="Aldolase class I"/>
    <property type="match status" value="1"/>
</dbReference>
<dbReference type="InterPro" id="IPR045247">
    <property type="entry name" value="Oye-like"/>
</dbReference>
<sequence>MLDRSHHVIYTLQNVQDLIKMVNEMSENQKVSGFDEVEVNSANSYIIEQFLNDQVNDRSDEYGGSIENCCRFALEVIGAIVNEIGADRVGKKLSILLDVCGKEDSNPEAPLTYLASQLTKLGVLYLYVFEPKDAPRHNCLQFIGRSFEVTLIASGGYNRNEGDVAIGENYAGMVSFGRLFLVNPDLAKRFEVNGPLNKHDRSTFYKNDPIVGYTDCPSLQLGTCLISKEGMVRKVSV</sequence>
<dbReference type="SUPFAM" id="SSF51395">
    <property type="entry name" value="FMN-linked oxidoreductases"/>
    <property type="match status" value="1"/>
</dbReference>
<dbReference type="EMBL" id="JACEIK010000767">
    <property type="protein sequence ID" value="MCD7461970.1"/>
    <property type="molecule type" value="Genomic_DNA"/>
</dbReference>
<name>A0ABS8ST20_DATST</name>
<organism evidence="7 8">
    <name type="scientific">Datura stramonium</name>
    <name type="common">Jimsonweed</name>
    <name type="synonym">Common thornapple</name>
    <dbReference type="NCBI Taxonomy" id="4076"/>
    <lineage>
        <taxon>Eukaryota</taxon>
        <taxon>Viridiplantae</taxon>
        <taxon>Streptophyta</taxon>
        <taxon>Embryophyta</taxon>
        <taxon>Tracheophyta</taxon>
        <taxon>Spermatophyta</taxon>
        <taxon>Magnoliopsida</taxon>
        <taxon>eudicotyledons</taxon>
        <taxon>Gunneridae</taxon>
        <taxon>Pentapetalae</taxon>
        <taxon>asterids</taxon>
        <taxon>lamiids</taxon>
        <taxon>Solanales</taxon>
        <taxon>Solanaceae</taxon>
        <taxon>Solanoideae</taxon>
        <taxon>Datureae</taxon>
        <taxon>Datura</taxon>
    </lineage>
</organism>
<dbReference type="InterPro" id="IPR013785">
    <property type="entry name" value="Aldolase_TIM"/>
</dbReference>
<accession>A0ABS8ST20</accession>
<dbReference type="PANTHER" id="PTHR22893:SF114">
    <property type="entry name" value="12-OXOPHYTODIENOATE REDUCTASE 2"/>
    <property type="match status" value="1"/>
</dbReference>
<dbReference type="PANTHER" id="PTHR22893">
    <property type="entry name" value="NADH OXIDOREDUCTASE-RELATED"/>
    <property type="match status" value="1"/>
</dbReference>
<evidence type="ECO:0000256" key="5">
    <source>
        <dbReference type="ARBA" id="ARBA00022857"/>
    </source>
</evidence>
<comment type="caution">
    <text evidence="7">The sequence shown here is derived from an EMBL/GenBank/DDBJ whole genome shotgun (WGS) entry which is preliminary data.</text>
</comment>
<evidence type="ECO:0000259" key="6">
    <source>
        <dbReference type="Pfam" id="PF00724"/>
    </source>
</evidence>
<reference evidence="7 8" key="1">
    <citation type="journal article" date="2021" name="BMC Genomics">
        <title>Datura genome reveals duplications of psychoactive alkaloid biosynthetic genes and high mutation rate following tissue culture.</title>
        <authorList>
            <person name="Rajewski A."/>
            <person name="Carter-House D."/>
            <person name="Stajich J."/>
            <person name="Litt A."/>
        </authorList>
    </citation>
    <scope>NUCLEOTIDE SEQUENCE [LARGE SCALE GENOMIC DNA]</scope>
    <source>
        <strain evidence="7">AR-01</strain>
    </source>
</reference>
<evidence type="ECO:0000313" key="7">
    <source>
        <dbReference type="EMBL" id="MCD7461970.1"/>
    </source>
</evidence>
<evidence type="ECO:0000256" key="2">
    <source>
        <dbReference type="ARBA" id="ARBA00005979"/>
    </source>
</evidence>
<feature type="domain" description="NADH:flavin oxidoreductase/NADH oxidase N-terminal" evidence="6">
    <location>
        <begin position="11"/>
        <end position="194"/>
    </location>
</feature>
<gene>
    <name evidence="7" type="primary">OPR1_5</name>
    <name evidence="7" type="ORF">HAX54_047474</name>
</gene>
<keyword evidence="3" id="KW-0285">Flavoprotein</keyword>
<keyword evidence="4" id="KW-0288">FMN</keyword>
<dbReference type="Pfam" id="PF00724">
    <property type="entry name" value="Oxidored_FMN"/>
    <property type="match status" value="1"/>
</dbReference>
<keyword evidence="8" id="KW-1185">Reference proteome</keyword>
<dbReference type="Proteomes" id="UP000823775">
    <property type="component" value="Unassembled WGS sequence"/>
</dbReference>
<evidence type="ECO:0000256" key="4">
    <source>
        <dbReference type="ARBA" id="ARBA00022643"/>
    </source>
</evidence>
<protein>
    <submittedName>
        <fullName evidence="7">12-oxophytodienoate reductase 1</fullName>
    </submittedName>
</protein>
<evidence type="ECO:0000256" key="3">
    <source>
        <dbReference type="ARBA" id="ARBA00022630"/>
    </source>
</evidence>
<evidence type="ECO:0000313" key="8">
    <source>
        <dbReference type="Proteomes" id="UP000823775"/>
    </source>
</evidence>
<comment type="cofactor">
    <cofactor evidence="1">
        <name>FMN</name>
        <dbReference type="ChEBI" id="CHEBI:58210"/>
    </cofactor>
</comment>
<comment type="similarity">
    <text evidence="2">Belongs to the NADH:flavin oxidoreductase/NADH oxidase family.</text>
</comment>